<protein>
    <submittedName>
        <fullName evidence="3">Uncharacterized protein</fullName>
    </submittedName>
</protein>
<name>A0A5C3KZ95_COPMA</name>
<dbReference type="STRING" id="230819.A0A5C3KZ95"/>
<dbReference type="Proteomes" id="UP000307440">
    <property type="component" value="Unassembled WGS sequence"/>
</dbReference>
<feature type="compositionally biased region" description="Low complexity" evidence="1">
    <location>
        <begin position="189"/>
        <end position="214"/>
    </location>
</feature>
<reference evidence="3 4" key="1">
    <citation type="journal article" date="2019" name="Nat. Ecol. Evol.">
        <title>Megaphylogeny resolves global patterns of mushroom evolution.</title>
        <authorList>
            <person name="Varga T."/>
            <person name="Krizsan K."/>
            <person name="Foldi C."/>
            <person name="Dima B."/>
            <person name="Sanchez-Garcia M."/>
            <person name="Sanchez-Ramirez S."/>
            <person name="Szollosi G.J."/>
            <person name="Szarkandi J.G."/>
            <person name="Papp V."/>
            <person name="Albert L."/>
            <person name="Andreopoulos W."/>
            <person name="Angelini C."/>
            <person name="Antonin V."/>
            <person name="Barry K.W."/>
            <person name="Bougher N.L."/>
            <person name="Buchanan P."/>
            <person name="Buyck B."/>
            <person name="Bense V."/>
            <person name="Catcheside P."/>
            <person name="Chovatia M."/>
            <person name="Cooper J."/>
            <person name="Damon W."/>
            <person name="Desjardin D."/>
            <person name="Finy P."/>
            <person name="Geml J."/>
            <person name="Haridas S."/>
            <person name="Hughes K."/>
            <person name="Justo A."/>
            <person name="Karasinski D."/>
            <person name="Kautmanova I."/>
            <person name="Kiss B."/>
            <person name="Kocsube S."/>
            <person name="Kotiranta H."/>
            <person name="LaButti K.M."/>
            <person name="Lechner B.E."/>
            <person name="Liimatainen K."/>
            <person name="Lipzen A."/>
            <person name="Lukacs Z."/>
            <person name="Mihaltcheva S."/>
            <person name="Morgado L.N."/>
            <person name="Niskanen T."/>
            <person name="Noordeloos M.E."/>
            <person name="Ohm R.A."/>
            <person name="Ortiz-Santana B."/>
            <person name="Ovrebo C."/>
            <person name="Racz N."/>
            <person name="Riley R."/>
            <person name="Savchenko A."/>
            <person name="Shiryaev A."/>
            <person name="Soop K."/>
            <person name="Spirin V."/>
            <person name="Szebenyi C."/>
            <person name="Tomsovsky M."/>
            <person name="Tulloss R.E."/>
            <person name="Uehling J."/>
            <person name="Grigoriev I.V."/>
            <person name="Vagvolgyi C."/>
            <person name="Papp T."/>
            <person name="Martin F.M."/>
            <person name="Miettinen O."/>
            <person name="Hibbett D.S."/>
            <person name="Nagy L.G."/>
        </authorList>
    </citation>
    <scope>NUCLEOTIDE SEQUENCE [LARGE SCALE GENOMIC DNA]</scope>
    <source>
        <strain evidence="3 4">CBS 121175</strain>
    </source>
</reference>
<feature type="signal peptide" evidence="2">
    <location>
        <begin position="1"/>
        <end position="24"/>
    </location>
</feature>
<dbReference type="OrthoDB" id="2758521at2759"/>
<feature type="region of interest" description="Disordered" evidence="1">
    <location>
        <begin position="187"/>
        <end position="225"/>
    </location>
</feature>
<dbReference type="AlphaFoldDB" id="A0A5C3KZ95"/>
<gene>
    <name evidence="3" type="ORF">FA15DRAFT_703499</name>
</gene>
<accession>A0A5C3KZ95</accession>
<keyword evidence="4" id="KW-1185">Reference proteome</keyword>
<dbReference type="Gene3D" id="2.60.120.260">
    <property type="entry name" value="Galactose-binding domain-like"/>
    <property type="match status" value="1"/>
</dbReference>
<organism evidence="3 4">
    <name type="scientific">Coprinopsis marcescibilis</name>
    <name type="common">Agaric fungus</name>
    <name type="synonym">Psathyrella marcescibilis</name>
    <dbReference type="NCBI Taxonomy" id="230819"/>
    <lineage>
        <taxon>Eukaryota</taxon>
        <taxon>Fungi</taxon>
        <taxon>Dikarya</taxon>
        <taxon>Basidiomycota</taxon>
        <taxon>Agaricomycotina</taxon>
        <taxon>Agaricomycetes</taxon>
        <taxon>Agaricomycetidae</taxon>
        <taxon>Agaricales</taxon>
        <taxon>Agaricineae</taxon>
        <taxon>Psathyrellaceae</taxon>
        <taxon>Coprinopsis</taxon>
    </lineage>
</organism>
<evidence type="ECO:0000256" key="1">
    <source>
        <dbReference type="SAM" id="MobiDB-lite"/>
    </source>
</evidence>
<dbReference type="EMBL" id="ML210183">
    <property type="protein sequence ID" value="TFK25724.1"/>
    <property type="molecule type" value="Genomic_DNA"/>
</dbReference>
<proteinExistence type="predicted"/>
<evidence type="ECO:0000313" key="3">
    <source>
        <dbReference type="EMBL" id="TFK25724.1"/>
    </source>
</evidence>
<sequence length="252" mass="26667">MAQGFKTLAFALFVLFQHLHTSLGAIVNRTIDDTFGDEVTGVPPVFLPPGMWNPPECGHCDIRPNASLSFNETYLETTYLPDGPVGPVGFTFNFEGTALYLFFILVNGVDGITYTEFDVKINGGDAGKFVHTPDPTAPGFAYQQLTYNITGLPQVNHSVEVITQGQLRAYVNFDYAIYTLDDALPPSNTSGTPIGPRPTGTPSSPIPNPSSSNTPAPPAPSTTRGSSALISQNILASSVIGGLAAFIAAILA</sequence>
<keyword evidence="2" id="KW-0732">Signal</keyword>
<feature type="chain" id="PRO_5022902744" evidence="2">
    <location>
        <begin position="25"/>
        <end position="252"/>
    </location>
</feature>
<evidence type="ECO:0000313" key="4">
    <source>
        <dbReference type="Proteomes" id="UP000307440"/>
    </source>
</evidence>
<evidence type="ECO:0000256" key="2">
    <source>
        <dbReference type="SAM" id="SignalP"/>
    </source>
</evidence>